<evidence type="ECO:0000256" key="4">
    <source>
        <dbReference type="ARBA" id="ARBA00012564"/>
    </source>
</evidence>
<dbReference type="GO" id="GO:0008270">
    <property type="term" value="F:zinc ion binding"/>
    <property type="evidence" value="ECO:0007669"/>
    <property type="project" value="InterPro"/>
</dbReference>
<dbReference type="InterPro" id="IPR012779">
    <property type="entry name" value="Peptidase_M1_pepN"/>
</dbReference>
<dbReference type="InterPro" id="IPR038438">
    <property type="entry name" value="PepN_Ig-like_sf"/>
</dbReference>
<keyword evidence="11" id="KW-0482">Metalloprotease</keyword>
<dbReference type="InterPro" id="IPR035414">
    <property type="entry name" value="Peptidase_M1_pepN_Ig-like"/>
</dbReference>
<dbReference type="GO" id="GO:0008237">
    <property type="term" value="F:metallopeptidase activity"/>
    <property type="evidence" value="ECO:0007669"/>
    <property type="project" value="UniProtKB-UniRule"/>
</dbReference>
<evidence type="ECO:0000256" key="7">
    <source>
        <dbReference type="ARBA" id="ARBA00022670"/>
    </source>
</evidence>
<evidence type="ECO:0000256" key="12">
    <source>
        <dbReference type="NCBIfam" id="TIGR02414"/>
    </source>
</evidence>
<dbReference type="OrthoDB" id="100605at2"/>
<dbReference type="InterPro" id="IPR014782">
    <property type="entry name" value="Peptidase_M1_dom"/>
</dbReference>
<evidence type="ECO:0000259" key="13">
    <source>
        <dbReference type="Pfam" id="PF01433"/>
    </source>
</evidence>
<dbReference type="Gene3D" id="2.60.40.1840">
    <property type="match status" value="1"/>
</dbReference>
<dbReference type="Gene3D" id="3.30.2010.30">
    <property type="match status" value="1"/>
</dbReference>
<organism evidence="17 18">
    <name type="scientific">Aminobacter aminovorans</name>
    <name type="common">Chelatobacter heintzii</name>
    <dbReference type="NCBI Taxonomy" id="83263"/>
    <lineage>
        <taxon>Bacteria</taxon>
        <taxon>Pseudomonadati</taxon>
        <taxon>Pseudomonadota</taxon>
        <taxon>Alphaproteobacteria</taxon>
        <taxon>Hyphomicrobiales</taxon>
        <taxon>Phyllobacteriaceae</taxon>
        <taxon>Aminobacter</taxon>
    </lineage>
</organism>
<evidence type="ECO:0000313" key="18">
    <source>
        <dbReference type="Proteomes" id="UP000254701"/>
    </source>
</evidence>
<comment type="catalytic activity">
    <reaction evidence="1">
        <text>Release of an N-terminal amino acid, Xaa-|-Yaa- from a peptide, amide or arylamide. Xaa is preferably Ala, but may be most amino acids including Pro (slow action). When a terminal hydrophobic residue is followed by a prolyl residue, the two may be released as an intact Xaa-Pro dipeptide.</text>
        <dbReference type="EC" id="3.4.11.2"/>
    </reaction>
</comment>
<dbReference type="EMBL" id="UFSM01000001">
    <property type="protein sequence ID" value="SUU91043.1"/>
    <property type="molecule type" value="Genomic_DNA"/>
</dbReference>
<dbReference type="GO" id="GO:0016285">
    <property type="term" value="F:alanyl aminopeptidase activity"/>
    <property type="evidence" value="ECO:0007669"/>
    <property type="project" value="UniProtKB-EC"/>
</dbReference>
<sequence length="881" mass="97821">MRTDTGQVFRLEDYRPSDYLIPRTELDFRLGEDSTRVVARLTIERRAGIDKPVQLELDGDGLTMRRIEIDGQAVDAADFDATPDRLVIHTPPASGRFTLLIETELAPSRNEALMGLYRSSNVYCTQCEAEGFRRITYFLDRPDVLSVYTVRMEAQRSEAPLLLSNGNPVEHGDLADGWHYAVWHDPFPKPSYLFALVAGDLGCIKDRFVTGSGKEVELGIYVEHGKENQAGYAMDSLRRSMKWDEEVFGCEYDLDVFNIVAVSDFNMGAMENKGLNIFNDKYVLADEETATDTDFANIEAIIAHEYFHNWTGNRITCRDWFQLCLKEGLTVFRDHEFSADQRSRPVKRIAEVRTLRAHQFPEDQGPLAHPVRPRRYREINNFYTPTVYEKGSEVVRMIRTILGAETFRRGMDLYLERHDGDAATIEDFVKVFEDVSGRDLSQFALWYHQAGTPNLSVTTKHSPATAEFIIEVEQSVPPTPSESRKRLMHIPLAFGLVGSDGKDMAFGAVEGATVEDGVIHVRKRKHVVTFSGVTERPVLSLNRGFSAPITLSIEQRPEDQIFLASHDSDAFSRWQAFNTLLTDAIVAAFRNILGGKQPKFATELTGLAGRIAVDGSLEHAFRALALALPGEADIAREVGKNIDPDAIFAGREALARSIAQANAGVFSQLYDDLLMSGPFSPDAASAGRRALRNTLLDYLAILPDGAQRAAAHFASASNMTDRAAALAVLAHRHAGSEQTKAALAEFDKRYRGDPLVMDKWFMIQATAPGAGAVEAVRALTEHPAFSIANPNRVRSLIGGFASANQTGFHRADGAGYTFFTETVLTVEKRNPQVAARLATALRSWRSLEPKRQAKARDALLAMQAKEGLSADLRDIIERTLA</sequence>
<keyword evidence="7" id="KW-0645">Protease</keyword>
<dbReference type="InterPro" id="IPR024601">
    <property type="entry name" value="Peptidase_M1_pepN_C"/>
</dbReference>
<dbReference type="Pfam" id="PF17432">
    <property type="entry name" value="DUF3458_C"/>
    <property type="match status" value="1"/>
</dbReference>
<dbReference type="SUPFAM" id="SSF55486">
    <property type="entry name" value="Metalloproteases ('zincins'), catalytic domain"/>
    <property type="match status" value="1"/>
</dbReference>
<dbReference type="SUPFAM" id="SSF63737">
    <property type="entry name" value="Leukotriene A4 hydrolase N-terminal domain"/>
    <property type="match status" value="1"/>
</dbReference>
<dbReference type="Gene3D" id="1.10.390.10">
    <property type="entry name" value="Neutral Protease Domain 2"/>
    <property type="match status" value="1"/>
</dbReference>
<reference evidence="17 18" key="1">
    <citation type="submission" date="2018-06" db="EMBL/GenBank/DDBJ databases">
        <authorList>
            <consortium name="Pathogen Informatics"/>
            <person name="Doyle S."/>
        </authorList>
    </citation>
    <scope>NUCLEOTIDE SEQUENCE [LARGE SCALE GENOMIC DNA]</scope>
    <source>
        <strain evidence="17 18">NCTC10684</strain>
    </source>
</reference>
<evidence type="ECO:0000256" key="5">
    <source>
        <dbReference type="ARBA" id="ARBA00015611"/>
    </source>
</evidence>
<dbReference type="Pfam" id="PF17900">
    <property type="entry name" value="Peptidase_M1_N"/>
    <property type="match status" value="1"/>
</dbReference>
<dbReference type="PANTHER" id="PTHR46322:SF1">
    <property type="entry name" value="PUROMYCIN-SENSITIVE AMINOPEPTIDASE"/>
    <property type="match status" value="1"/>
</dbReference>
<dbReference type="Pfam" id="PF11940">
    <property type="entry name" value="DUF3458"/>
    <property type="match status" value="1"/>
</dbReference>
<gene>
    <name evidence="17" type="primary">pepN</name>
    <name evidence="17" type="ORF">NCTC10684_04304</name>
</gene>
<comment type="similarity">
    <text evidence="3">Belongs to the peptidase M1 family.</text>
</comment>
<dbReference type="PANTHER" id="PTHR46322">
    <property type="entry name" value="PUROMYCIN-SENSITIVE AMINOPEPTIDASE"/>
    <property type="match status" value="1"/>
</dbReference>
<evidence type="ECO:0000256" key="1">
    <source>
        <dbReference type="ARBA" id="ARBA00000098"/>
    </source>
</evidence>
<proteinExistence type="inferred from homology"/>
<dbReference type="FunFam" id="3.30.2010.30:FF:000002">
    <property type="entry name" value="Putative aminopeptidase N"/>
    <property type="match status" value="1"/>
</dbReference>
<dbReference type="Gene3D" id="1.25.50.10">
    <property type="entry name" value="Peptidase M1, alanyl aminopeptidase, C-terminal domain"/>
    <property type="match status" value="1"/>
</dbReference>
<evidence type="ECO:0000256" key="2">
    <source>
        <dbReference type="ARBA" id="ARBA00001947"/>
    </source>
</evidence>
<evidence type="ECO:0000256" key="9">
    <source>
        <dbReference type="ARBA" id="ARBA00022801"/>
    </source>
</evidence>
<comment type="cofactor">
    <cofactor evidence="2">
        <name>Zn(2+)</name>
        <dbReference type="ChEBI" id="CHEBI:29105"/>
    </cofactor>
</comment>
<dbReference type="InterPro" id="IPR027268">
    <property type="entry name" value="Peptidase_M4/M1_CTD_sf"/>
</dbReference>
<feature type="domain" description="Peptidase M1 membrane alanine aminopeptidase" evidence="13">
    <location>
        <begin position="232"/>
        <end position="443"/>
    </location>
</feature>
<evidence type="ECO:0000256" key="8">
    <source>
        <dbReference type="ARBA" id="ARBA00022723"/>
    </source>
</evidence>
<dbReference type="Proteomes" id="UP000254701">
    <property type="component" value="Unassembled WGS sequence"/>
</dbReference>
<evidence type="ECO:0000259" key="14">
    <source>
        <dbReference type="Pfam" id="PF11940"/>
    </source>
</evidence>
<keyword evidence="9 17" id="KW-0378">Hydrolase</keyword>
<evidence type="ECO:0000259" key="15">
    <source>
        <dbReference type="Pfam" id="PF17432"/>
    </source>
</evidence>
<dbReference type="NCBIfam" id="TIGR02414">
    <property type="entry name" value="pepN_proteo"/>
    <property type="match status" value="1"/>
</dbReference>
<dbReference type="Gene3D" id="2.60.40.1730">
    <property type="entry name" value="tricorn interacting facor f3 domain"/>
    <property type="match status" value="1"/>
</dbReference>
<evidence type="ECO:0000256" key="10">
    <source>
        <dbReference type="ARBA" id="ARBA00022833"/>
    </source>
</evidence>
<evidence type="ECO:0000313" key="17">
    <source>
        <dbReference type="EMBL" id="SUU91043.1"/>
    </source>
</evidence>
<dbReference type="GO" id="GO:0006508">
    <property type="term" value="P:proteolysis"/>
    <property type="evidence" value="ECO:0007669"/>
    <property type="project" value="UniProtKB-UniRule"/>
</dbReference>
<dbReference type="InterPro" id="IPR045357">
    <property type="entry name" value="Aminopeptidase_N-like_N"/>
</dbReference>
<accession>A0A380WQ23</accession>
<protein>
    <recommendedName>
        <fullName evidence="5 12">Aminopeptidase N</fullName>
        <ecNumber evidence="4 12">3.4.11.2</ecNumber>
    </recommendedName>
</protein>
<dbReference type="RefSeq" id="WP_115732973.1">
    <property type="nucleotide sequence ID" value="NZ_BAAAVY010000037.1"/>
</dbReference>
<evidence type="ECO:0000256" key="6">
    <source>
        <dbReference type="ARBA" id="ARBA00022438"/>
    </source>
</evidence>
<evidence type="ECO:0000259" key="16">
    <source>
        <dbReference type="Pfam" id="PF17900"/>
    </source>
</evidence>
<keyword evidence="6 17" id="KW-0031">Aminopeptidase</keyword>
<dbReference type="InterPro" id="IPR001930">
    <property type="entry name" value="Peptidase_M1"/>
</dbReference>
<dbReference type="AlphaFoldDB" id="A0A380WQ23"/>
<name>A0A380WQ23_AMIAI</name>
<feature type="domain" description="Peptidase M1 alanyl aminopeptidase Ig-like fold" evidence="14">
    <location>
        <begin position="451"/>
        <end position="552"/>
    </location>
</feature>
<evidence type="ECO:0000256" key="3">
    <source>
        <dbReference type="ARBA" id="ARBA00010136"/>
    </source>
</evidence>
<dbReference type="CDD" id="cd09600">
    <property type="entry name" value="M1_APN"/>
    <property type="match status" value="1"/>
</dbReference>
<dbReference type="Pfam" id="PF01433">
    <property type="entry name" value="Peptidase_M1"/>
    <property type="match status" value="1"/>
</dbReference>
<feature type="domain" description="Peptidase M1 alanyl aminopeptidase C-terminal" evidence="15">
    <location>
        <begin position="558"/>
        <end position="881"/>
    </location>
</feature>
<keyword evidence="10" id="KW-0862">Zinc</keyword>
<keyword evidence="8" id="KW-0479">Metal-binding</keyword>
<dbReference type="InterPro" id="IPR042097">
    <property type="entry name" value="Aminopeptidase_N-like_N_sf"/>
</dbReference>
<feature type="domain" description="Aminopeptidase N-like N-terminal" evidence="16">
    <location>
        <begin position="63"/>
        <end position="193"/>
    </location>
</feature>
<dbReference type="EC" id="3.4.11.2" evidence="4 12"/>
<dbReference type="PRINTS" id="PR00756">
    <property type="entry name" value="ALADIPTASE"/>
</dbReference>
<dbReference type="InterPro" id="IPR037144">
    <property type="entry name" value="Peptidase_M1_pepN_C_sf"/>
</dbReference>
<evidence type="ECO:0000256" key="11">
    <source>
        <dbReference type="ARBA" id="ARBA00023049"/>
    </source>
</evidence>